<dbReference type="Pfam" id="PF06580">
    <property type="entry name" value="His_kinase"/>
    <property type="match status" value="1"/>
</dbReference>
<dbReference type="EMBL" id="JAELVQ010000005">
    <property type="protein sequence ID" value="MBJ6367541.1"/>
    <property type="molecule type" value="Genomic_DNA"/>
</dbReference>
<dbReference type="RefSeq" id="WP_199114304.1">
    <property type="nucleotide sequence ID" value="NZ_JAELVQ010000005.1"/>
</dbReference>
<accession>A0A8J7LXX5</accession>
<proteinExistence type="predicted"/>
<keyword evidence="3" id="KW-0418">Kinase</keyword>
<sequence>MDISTFFRPKYKIAIHLIAIAATIMSIVVTLEGCERTEEASPLCINLIATLVFNMAIYFLAFILFPLLVKNWKKYVILAVVFLIVYSFTLGWLRALSLSGVTYFKDIFSSIPLKYLDFDYTFRSFMTIIPMGVLSWLYFMFVMDWEKLKASFFKENIERTVNITVVILIITYTSIMPQGDSSEEVLYITAFIIFFYINTFFITPILIKDKKKQKFLAASLLWFLMLYSMFFLILYLASNSLGKEFVDRTFLSPSHAFRMIVILLAPIFLISFIYGYIRIKIKNQDIKLGAKDSELQLLKSQVNPHFLFNTLNTLYATALEEKADRTAESTAKLASLIRYMQEDINKAFIPLEHEIGYLKDYIAIQKLRCAVEPQIDTQFTNIENHEISPGLLIPFVENAFKYGIDPSAPSSLKVSVICNENTINFECVNSYNDAFKTYYKEQGFGIGIKNARQRLGLVYPKKHTFELVKESNVFSVKISIKTK</sequence>
<dbReference type="PANTHER" id="PTHR34220">
    <property type="entry name" value="SENSOR HISTIDINE KINASE YPDA"/>
    <property type="match status" value="1"/>
</dbReference>
<dbReference type="InterPro" id="IPR010559">
    <property type="entry name" value="Sig_transdc_His_kin_internal"/>
</dbReference>
<feature type="transmembrane region" description="Helical" evidence="1">
    <location>
        <begin position="75"/>
        <end position="93"/>
    </location>
</feature>
<evidence type="ECO:0000256" key="1">
    <source>
        <dbReference type="SAM" id="Phobius"/>
    </source>
</evidence>
<gene>
    <name evidence="3" type="ORF">JF259_05515</name>
</gene>
<evidence type="ECO:0000313" key="3">
    <source>
        <dbReference type="EMBL" id="MBJ6367541.1"/>
    </source>
</evidence>
<feature type="transmembrane region" description="Helical" evidence="1">
    <location>
        <begin position="185"/>
        <end position="207"/>
    </location>
</feature>
<keyword evidence="1" id="KW-0472">Membrane</keyword>
<protein>
    <submittedName>
        <fullName evidence="3">Histidine kinase</fullName>
    </submittedName>
</protein>
<feature type="transmembrane region" description="Helical" evidence="1">
    <location>
        <begin position="43"/>
        <end position="68"/>
    </location>
</feature>
<organism evidence="3 4">
    <name type="scientific">Snuella sedimenti</name>
    <dbReference type="NCBI Taxonomy" id="2798802"/>
    <lineage>
        <taxon>Bacteria</taxon>
        <taxon>Pseudomonadati</taxon>
        <taxon>Bacteroidota</taxon>
        <taxon>Flavobacteriia</taxon>
        <taxon>Flavobacteriales</taxon>
        <taxon>Flavobacteriaceae</taxon>
        <taxon>Snuella</taxon>
    </lineage>
</organism>
<keyword evidence="3" id="KW-0808">Transferase</keyword>
<name>A0A8J7LXX5_9FLAO</name>
<feature type="transmembrane region" description="Helical" evidence="1">
    <location>
        <begin position="120"/>
        <end position="139"/>
    </location>
</feature>
<keyword evidence="1" id="KW-1133">Transmembrane helix</keyword>
<feature type="transmembrane region" description="Helical" evidence="1">
    <location>
        <begin position="160"/>
        <end position="179"/>
    </location>
</feature>
<feature type="domain" description="Signal transduction histidine kinase internal region" evidence="2">
    <location>
        <begin position="293"/>
        <end position="369"/>
    </location>
</feature>
<keyword evidence="4" id="KW-1185">Reference proteome</keyword>
<dbReference type="InterPro" id="IPR050640">
    <property type="entry name" value="Bact_2-comp_sensor_kinase"/>
</dbReference>
<comment type="caution">
    <text evidence="3">The sequence shown here is derived from an EMBL/GenBank/DDBJ whole genome shotgun (WGS) entry which is preliminary data.</text>
</comment>
<feature type="transmembrane region" description="Helical" evidence="1">
    <location>
        <begin position="257"/>
        <end position="277"/>
    </location>
</feature>
<dbReference type="PANTHER" id="PTHR34220:SF7">
    <property type="entry name" value="SENSOR HISTIDINE KINASE YPDA"/>
    <property type="match status" value="1"/>
</dbReference>
<dbReference type="GO" id="GO:0000155">
    <property type="term" value="F:phosphorelay sensor kinase activity"/>
    <property type="evidence" value="ECO:0007669"/>
    <property type="project" value="InterPro"/>
</dbReference>
<evidence type="ECO:0000313" key="4">
    <source>
        <dbReference type="Proteomes" id="UP000610931"/>
    </source>
</evidence>
<keyword evidence="1" id="KW-0812">Transmembrane</keyword>
<feature type="transmembrane region" description="Helical" evidence="1">
    <location>
        <begin position="219"/>
        <end position="237"/>
    </location>
</feature>
<dbReference type="GO" id="GO:0016020">
    <property type="term" value="C:membrane"/>
    <property type="evidence" value="ECO:0007669"/>
    <property type="project" value="InterPro"/>
</dbReference>
<dbReference type="Proteomes" id="UP000610931">
    <property type="component" value="Unassembled WGS sequence"/>
</dbReference>
<feature type="transmembrane region" description="Helical" evidence="1">
    <location>
        <begin position="12"/>
        <end position="31"/>
    </location>
</feature>
<dbReference type="AlphaFoldDB" id="A0A8J7LXX5"/>
<evidence type="ECO:0000259" key="2">
    <source>
        <dbReference type="Pfam" id="PF06580"/>
    </source>
</evidence>
<reference evidence="3" key="1">
    <citation type="submission" date="2020-12" db="EMBL/GenBank/DDBJ databases">
        <title>Snuella sp. nov., isolated from sediment in Incheon.</title>
        <authorList>
            <person name="Kim W."/>
        </authorList>
    </citation>
    <scope>NUCLEOTIDE SEQUENCE</scope>
    <source>
        <strain evidence="3">CAU 1569</strain>
    </source>
</reference>